<dbReference type="GO" id="GO:0005762">
    <property type="term" value="C:mitochondrial large ribosomal subunit"/>
    <property type="evidence" value="ECO:0007669"/>
    <property type="project" value="InterPro"/>
</dbReference>
<feature type="compositionally biased region" description="Low complexity" evidence="1">
    <location>
        <begin position="107"/>
        <end position="117"/>
    </location>
</feature>
<evidence type="ECO:0000313" key="4">
    <source>
        <dbReference type="Proteomes" id="UP001221142"/>
    </source>
</evidence>
<dbReference type="InterPro" id="IPR037507">
    <property type="entry name" value="Ribosomal_mL59"/>
</dbReference>
<feature type="domain" description="Large ribosomal subunit protein mL59" evidence="2">
    <location>
        <begin position="12"/>
        <end position="190"/>
    </location>
</feature>
<feature type="region of interest" description="Disordered" evidence="1">
    <location>
        <begin position="89"/>
        <end position="120"/>
    </location>
</feature>
<name>A0AAD7BWZ0_9AGAR</name>
<evidence type="ECO:0000259" key="2">
    <source>
        <dbReference type="Pfam" id="PF18126"/>
    </source>
</evidence>
<sequence length="212" mass="24312">MATKFLHGELKALPRFVRRFGPLPAPKAPDAVVLPNPFLPMRNPKTGRWAPPKYSLRRQAELIKTAKAAGTLHLLPPSLKLPKPELFAPSLSTTTRDKGKVVAEKQPSSPAGSSRSAPKIKLSAHRRLRVTVEWDRRPAEKTVPDTGTNLYAARKKMFKGSRLERNKKQREWRTWVLLHDMRKRIRRYRNTYVHRKPNPLKPSRGQAKKLPF</sequence>
<accession>A0AAD7BWZ0</accession>
<dbReference type="PANTHER" id="PTHR28041:SF1">
    <property type="entry name" value="LARGE RIBOSOMAL SUBUNIT PROTEIN ML59"/>
    <property type="match status" value="1"/>
</dbReference>
<reference evidence="3" key="1">
    <citation type="submission" date="2023-03" db="EMBL/GenBank/DDBJ databases">
        <title>Massive genome expansion in bonnet fungi (Mycena s.s.) driven by repeated elements and novel gene families across ecological guilds.</title>
        <authorList>
            <consortium name="Lawrence Berkeley National Laboratory"/>
            <person name="Harder C.B."/>
            <person name="Miyauchi S."/>
            <person name="Viragh M."/>
            <person name="Kuo A."/>
            <person name="Thoen E."/>
            <person name="Andreopoulos B."/>
            <person name="Lu D."/>
            <person name="Skrede I."/>
            <person name="Drula E."/>
            <person name="Henrissat B."/>
            <person name="Morin E."/>
            <person name="Kohler A."/>
            <person name="Barry K."/>
            <person name="LaButti K."/>
            <person name="Morin E."/>
            <person name="Salamov A."/>
            <person name="Lipzen A."/>
            <person name="Mereny Z."/>
            <person name="Hegedus B."/>
            <person name="Baldrian P."/>
            <person name="Stursova M."/>
            <person name="Weitz H."/>
            <person name="Taylor A."/>
            <person name="Grigoriev I.V."/>
            <person name="Nagy L.G."/>
            <person name="Martin F."/>
            <person name="Kauserud H."/>
        </authorList>
    </citation>
    <scope>NUCLEOTIDE SEQUENCE</scope>
    <source>
        <strain evidence="3">9284</strain>
    </source>
</reference>
<comment type="caution">
    <text evidence="3">The sequence shown here is derived from an EMBL/GenBank/DDBJ whole genome shotgun (WGS) entry which is preliminary data.</text>
</comment>
<dbReference type="Pfam" id="PF18126">
    <property type="entry name" value="Mitoc_mL59"/>
    <property type="match status" value="1"/>
</dbReference>
<dbReference type="GO" id="GO:0003735">
    <property type="term" value="F:structural constituent of ribosome"/>
    <property type="evidence" value="ECO:0007669"/>
    <property type="project" value="InterPro"/>
</dbReference>
<dbReference type="PANTHER" id="PTHR28041">
    <property type="entry name" value="54S RIBOSOMAL PROTEIN L25, MITOCHONDRIAL"/>
    <property type="match status" value="1"/>
</dbReference>
<protein>
    <recommendedName>
        <fullName evidence="2">Large ribosomal subunit protein mL59 domain-containing protein</fullName>
    </recommendedName>
</protein>
<keyword evidence="4" id="KW-1185">Reference proteome</keyword>
<evidence type="ECO:0000313" key="3">
    <source>
        <dbReference type="EMBL" id="KAJ7632145.1"/>
    </source>
</evidence>
<dbReference type="AlphaFoldDB" id="A0AAD7BWZ0"/>
<organism evidence="3 4">
    <name type="scientific">Roridomyces roridus</name>
    <dbReference type="NCBI Taxonomy" id="1738132"/>
    <lineage>
        <taxon>Eukaryota</taxon>
        <taxon>Fungi</taxon>
        <taxon>Dikarya</taxon>
        <taxon>Basidiomycota</taxon>
        <taxon>Agaricomycotina</taxon>
        <taxon>Agaricomycetes</taxon>
        <taxon>Agaricomycetidae</taxon>
        <taxon>Agaricales</taxon>
        <taxon>Marasmiineae</taxon>
        <taxon>Mycenaceae</taxon>
        <taxon>Roridomyces</taxon>
    </lineage>
</organism>
<gene>
    <name evidence="3" type="ORF">FB45DRAFT_989751</name>
</gene>
<dbReference type="EMBL" id="JARKIF010000008">
    <property type="protein sequence ID" value="KAJ7632145.1"/>
    <property type="molecule type" value="Genomic_DNA"/>
</dbReference>
<proteinExistence type="predicted"/>
<dbReference type="Proteomes" id="UP001221142">
    <property type="component" value="Unassembled WGS sequence"/>
</dbReference>
<evidence type="ECO:0000256" key="1">
    <source>
        <dbReference type="SAM" id="MobiDB-lite"/>
    </source>
</evidence>
<dbReference type="InterPro" id="IPR040922">
    <property type="entry name" value="Ribosomal_mL59_dom"/>
</dbReference>